<evidence type="ECO:0000313" key="1">
    <source>
        <dbReference type="EMBL" id="EYF07590.1"/>
    </source>
</evidence>
<dbReference type="STRING" id="1192034.CAP_8713"/>
<dbReference type="OrthoDB" id="4566419at2"/>
<dbReference type="AlphaFoldDB" id="A0A017TFK3"/>
<sequence>MRVVALAVVLGCNSSAPPEPDGTPSLSTPRAAVAASAAAPSSPAALPAAPGAAPYPPAGAPPAAPRGILGPVEADRYVKVNARPTVKLLDPGAEPRAPLTYAFAAGKRALGARIQARGRMTTEGSPSTPTQVPRTVMIMDVTTGGRDPRGEVRVEGRLRSLGFDGPPDPTLHDQGVVQGMGAMFPRLEGLTMSYAASPKGHLRDFARKLPEGAEDLMNDATTCAQPFVFMTVPLPDEPVGPGARWHVVTRLDFTGGDFLYFTTYTLEAREGNRADLVFNLVQLIGDPAVVPPLPPGIRGRFVSSESSGEGRSVIDLTSAAPVSSTVSLHSFLGMGIVLGLGDKEVSSTLQVDASYETFRPAP</sequence>
<name>A0A017TFK3_9BACT</name>
<dbReference type="eggNOG" id="ENOG502Z9YC">
    <property type="taxonomic scope" value="Bacteria"/>
</dbReference>
<dbReference type="EMBL" id="ASRX01000009">
    <property type="protein sequence ID" value="EYF07590.1"/>
    <property type="molecule type" value="Genomic_DNA"/>
</dbReference>
<gene>
    <name evidence="1" type="ORF">CAP_8713</name>
</gene>
<dbReference type="RefSeq" id="WP_044237492.1">
    <property type="nucleotide sequence ID" value="NZ_ASRX01000009.1"/>
</dbReference>
<reference evidence="1 2" key="1">
    <citation type="submission" date="2013-05" db="EMBL/GenBank/DDBJ databases">
        <title>Genome assembly of Chondromyces apiculatus DSM 436.</title>
        <authorList>
            <person name="Sharma G."/>
            <person name="Khatri I."/>
            <person name="Kaur C."/>
            <person name="Mayilraj S."/>
            <person name="Subramanian S."/>
        </authorList>
    </citation>
    <scope>NUCLEOTIDE SEQUENCE [LARGE SCALE GENOMIC DNA]</scope>
    <source>
        <strain evidence="1 2">DSM 436</strain>
    </source>
</reference>
<proteinExistence type="predicted"/>
<evidence type="ECO:0000313" key="2">
    <source>
        <dbReference type="Proteomes" id="UP000019678"/>
    </source>
</evidence>
<keyword evidence="2" id="KW-1185">Reference proteome</keyword>
<dbReference type="Proteomes" id="UP000019678">
    <property type="component" value="Unassembled WGS sequence"/>
</dbReference>
<organism evidence="1 2">
    <name type="scientific">Chondromyces apiculatus DSM 436</name>
    <dbReference type="NCBI Taxonomy" id="1192034"/>
    <lineage>
        <taxon>Bacteria</taxon>
        <taxon>Pseudomonadati</taxon>
        <taxon>Myxococcota</taxon>
        <taxon>Polyangia</taxon>
        <taxon>Polyangiales</taxon>
        <taxon>Polyangiaceae</taxon>
        <taxon>Chondromyces</taxon>
    </lineage>
</organism>
<protein>
    <submittedName>
        <fullName evidence="1">Uncharacterized protein</fullName>
    </submittedName>
</protein>
<comment type="caution">
    <text evidence="1">The sequence shown here is derived from an EMBL/GenBank/DDBJ whole genome shotgun (WGS) entry which is preliminary data.</text>
</comment>
<accession>A0A017TFK3</accession>